<gene>
    <name evidence="4" type="ORF">CF165_12880</name>
</gene>
<keyword evidence="1" id="KW-1133">Transmembrane helix</keyword>
<evidence type="ECO:0000313" key="5">
    <source>
        <dbReference type="Proteomes" id="UP000215199"/>
    </source>
</evidence>
<keyword evidence="1" id="KW-0472">Membrane</keyword>
<dbReference type="Pfam" id="PF07853">
    <property type="entry name" value="DUF1648"/>
    <property type="match status" value="1"/>
</dbReference>
<feature type="transmembrane region" description="Helical" evidence="1">
    <location>
        <begin position="80"/>
        <end position="99"/>
    </location>
</feature>
<dbReference type="InterPro" id="IPR043831">
    <property type="entry name" value="DUF5808"/>
</dbReference>
<keyword evidence="5" id="KW-1185">Reference proteome</keyword>
<evidence type="ECO:0000313" key="4">
    <source>
        <dbReference type="EMBL" id="OXM68405.1"/>
    </source>
</evidence>
<evidence type="ECO:0008006" key="6">
    <source>
        <dbReference type="Google" id="ProtNLM"/>
    </source>
</evidence>
<feature type="transmembrane region" description="Helical" evidence="1">
    <location>
        <begin position="338"/>
        <end position="360"/>
    </location>
</feature>
<feature type="transmembrane region" description="Helical" evidence="1">
    <location>
        <begin position="259"/>
        <end position="282"/>
    </location>
</feature>
<feature type="transmembrane region" description="Helical" evidence="1">
    <location>
        <begin position="6"/>
        <end position="26"/>
    </location>
</feature>
<dbReference type="Proteomes" id="UP000215199">
    <property type="component" value="Unassembled WGS sequence"/>
</dbReference>
<dbReference type="OrthoDB" id="9808690at2"/>
<dbReference type="GO" id="GO:0009636">
    <property type="term" value="P:response to toxic substance"/>
    <property type="evidence" value="ECO:0007669"/>
    <property type="project" value="TreeGrafter"/>
</dbReference>
<protein>
    <recommendedName>
        <fullName evidence="6">DUF1648 domain-containing protein</fullName>
    </recommendedName>
</protein>
<comment type="caution">
    <text evidence="4">The sequence shown here is derived from an EMBL/GenBank/DDBJ whole genome shotgun (WGS) entry which is preliminary data.</text>
</comment>
<proteinExistence type="predicted"/>
<dbReference type="Pfam" id="PF19124">
    <property type="entry name" value="DUF5808"/>
    <property type="match status" value="1"/>
</dbReference>
<dbReference type="EMBL" id="NMUL01000010">
    <property type="protein sequence ID" value="OXM68405.1"/>
    <property type="molecule type" value="Genomic_DNA"/>
</dbReference>
<name>A0A229TAX0_9PSEU</name>
<evidence type="ECO:0000259" key="3">
    <source>
        <dbReference type="Pfam" id="PF19124"/>
    </source>
</evidence>
<evidence type="ECO:0000256" key="1">
    <source>
        <dbReference type="SAM" id="Phobius"/>
    </source>
</evidence>
<feature type="transmembrane region" description="Helical" evidence="1">
    <location>
        <begin position="135"/>
        <end position="154"/>
    </location>
</feature>
<evidence type="ECO:0000259" key="2">
    <source>
        <dbReference type="Pfam" id="PF07853"/>
    </source>
</evidence>
<accession>A0A229TAX0</accession>
<sequence length="361" mass="38767">MTTTGVVANLVLMALLSYLAWLTPVLSARSVRFGVRVPDDRIEDPLVRRETARFRTAVLLAGVVIALAGVGLILTAGIALLPVAVLAMVIVWYLLYFRANRVITAAKRQQNWYEGVRQGVTADTSLRSDPPRFPWAWLLLPVLVVAATVVAGVIRYPDLPDTLPVHFSGGTADRFAPKSVGSAFQIVFIQAALTVILCVVGVLVFRGPADVDPARPAASVRAHRKFVTRLGKALIALATLFDAGLFAAAWATWDASPDAGFLLPLTLGPVAAGVAILVAIVAGRNRDREPDEHTGLSHRDDDGNWIGGVLYRNAADPSWFVARRFGVGWTVNVGNRTALITCLGLTAALVLLGIFLPYLLH</sequence>
<dbReference type="AlphaFoldDB" id="A0A229TAX0"/>
<feature type="transmembrane region" description="Helical" evidence="1">
    <location>
        <begin position="183"/>
        <end position="205"/>
    </location>
</feature>
<dbReference type="PANTHER" id="PTHR37810">
    <property type="entry name" value="IMMUNITY PROTEIN SDPI"/>
    <property type="match status" value="1"/>
</dbReference>
<feature type="domain" description="DUF5808" evidence="3">
    <location>
        <begin position="316"/>
        <end position="336"/>
    </location>
</feature>
<organism evidence="4 5">
    <name type="scientific">Amycolatopsis vastitatis</name>
    <dbReference type="NCBI Taxonomy" id="1905142"/>
    <lineage>
        <taxon>Bacteria</taxon>
        <taxon>Bacillati</taxon>
        <taxon>Actinomycetota</taxon>
        <taxon>Actinomycetes</taxon>
        <taxon>Pseudonocardiales</taxon>
        <taxon>Pseudonocardiaceae</taxon>
        <taxon>Amycolatopsis</taxon>
    </lineage>
</organism>
<feature type="domain" description="DUF1648" evidence="2">
    <location>
        <begin position="143"/>
        <end position="189"/>
    </location>
</feature>
<keyword evidence="1" id="KW-0812">Transmembrane</keyword>
<dbReference type="InterPro" id="IPR012867">
    <property type="entry name" value="DUF1648"/>
</dbReference>
<dbReference type="PANTHER" id="PTHR37810:SF9">
    <property type="entry name" value="MEMBRANE PROTEIN"/>
    <property type="match status" value="1"/>
</dbReference>
<feature type="transmembrane region" description="Helical" evidence="1">
    <location>
        <begin position="233"/>
        <end position="253"/>
    </location>
</feature>
<feature type="transmembrane region" description="Helical" evidence="1">
    <location>
        <begin position="56"/>
        <end position="74"/>
    </location>
</feature>
<dbReference type="RefSeq" id="WP_093947727.1">
    <property type="nucleotide sequence ID" value="NZ_NMUL01000010.1"/>
</dbReference>
<reference evidence="5" key="1">
    <citation type="submission" date="2017-07" db="EMBL/GenBank/DDBJ databases">
        <title>Comparative genome mining reveals phylogenetic distribution patterns of secondary metabolites in Amycolatopsis.</title>
        <authorList>
            <person name="Adamek M."/>
            <person name="Alanjary M."/>
            <person name="Sales-Ortells H."/>
            <person name="Goodfellow M."/>
            <person name="Bull A.T."/>
            <person name="Kalinowski J."/>
            <person name="Ziemert N."/>
        </authorList>
    </citation>
    <scope>NUCLEOTIDE SEQUENCE [LARGE SCALE GENOMIC DNA]</scope>
    <source>
        <strain evidence="5">H5</strain>
    </source>
</reference>